<dbReference type="EMBL" id="JBANRG010000041">
    <property type="protein sequence ID" value="KAK7447397.1"/>
    <property type="molecule type" value="Genomic_DNA"/>
</dbReference>
<keyword evidence="1" id="KW-0812">Transmembrane</keyword>
<comment type="caution">
    <text evidence="2">The sequence shown here is derived from an EMBL/GenBank/DDBJ whole genome shotgun (WGS) entry which is preliminary data.</text>
</comment>
<gene>
    <name evidence="2" type="ORF">VKT23_014107</name>
</gene>
<feature type="transmembrane region" description="Helical" evidence="1">
    <location>
        <begin position="31"/>
        <end position="49"/>
    </location>
</feature>
<accession>A0ABR1J1B1</accession>
<evidence type="ECO:0000256" key="1">
    <source>
        <dbReference type="SAM" id="Phobius"/>
    </source>
</evidence>
<dbReference type="Proteomes" id="UP001498398">
    <property type="component" value="Unassembled WGS sequence"/>
</dbReference>
<name>A0ABR1J1B1_9AGAR</name>
<keyword evidence="1" id="KW-1133">Transmembrane helix</keyword>
<sequence>MTTPSFNNIVDINSFLAELSQIDTAKSSGPISYFSIVITFGILSVMMLFRLRYPCVTVAALDNFVGVLKDKVEVTCRKEKVPTDGFNCQLDGIEEQLSDIKIDDNGNIFRWSTSHSYIVSFFKTLHNVIACYESAQELHVSVSNAIEYKRRARYRFEQQAQASSTQYQGHNGICATGVDNRRTLIYPPPSRGIHGRSHFGTQDV</sequence>
<evidence type="ECO:0000313" key="2">
    <source>
        <dbReference type="EMBL" id="KAK7447397.1"/>
    </source>
</evidence>
<organism evidence="2 3">
    <name type="scientific">Marasmiellus scandens</name>
    <dbReference type="NCBI Taxonomy" id="2682957"/>
    <lineage>
        <taxon>Eukaryota</taxon>
        <taxon>Fungi</taxon>
        <taxon>Dikarya</taxon>
        <taxon>Basidiomycota</taxon>
        <taxon>Agaricomycotina</taxon>
        <taxon>Agaricomycetes</taxon>
        <taxon>Agaricomycetidae</taxon>
        <taxon>Agaricales</taxon>
        <taxon>Marasmiineae</taxon>
        <taxon>Omphalotaceae</taxon>
        <taxon>Marasmiellus</taxon>
    </lineage>
</organism>
<keyword evidence="1" id="KW-0472">Membrane</keyword>
<evidence type="ECO:0000313" key="3">
    <source>
        <dbReference type="Proteomes" id="UP001498398"/>
    </source>
</evidence>
<proteinExistence type="predicted"/>
<keyword evidence="3" id="KW-1185">Reference proteome</keyword>
<protein>
    <submittedName>
        <fullName evidence="2">Uncharacterized protein</fullName>
    </submittedName>
</protein>
<reference evidence="2 3" key="1">
    <citation type="submission" date="2024-01" db="EMBL/GenBank/DDBJ databases">
        <title>A draft genome for the cacao thread blight pathogen Marasmiellus scandens.</title>
        <authorList>
            <person name="Baruah I.K."/>
            <person name="Leung J."/>
            <person name="Bukari Y."/>
            <person name="Amoako-Attah I."/>
            <person name="Meinhardt L.W."/>
            <person name="Bailey B.A."/>
            <person name="Cohen S.P."/>
        </authorList>
    </citation>
    <scope>NUCLEOTIDE SEQUENCE [LARGE SCALE GENOMIC DNA]</scope>
    <source>
        <strain evidence="2 3">GH-19</strain>
    </source>
</reference>